<name>X1MHD5_9ZZZZ</name>
<protein>
    <submittedName>
        <fullName evidence="1">Uncharacterized protein</fullName>
    </submittedName>
</protein>
<comment type="caution">
    <text evidence="1">The sequence shown here is derived from an EMBL/GenBank/DDBJ whole genome shotgun (WGS) entry which is preliminary data.</text>
</comment>
<evidence type="ECO:0000313" key="1">
    <source>
        <dbReference type="EMBL" id="GAI31047.1"/>
    </source>
</evidence>
<proteinExistence type="predicted"/>
<dbReference type="EMBL" id="BARV01014312">
    <property type="protein sequence ID" value="GAI31047.1"/>
    <property type="molecule type" value="Genomic_DNA"/>
</dbReference>
<reference evidence="1" key="1">
    <citation type="journal article" date="2014" name="Front. Microbiol.">
        <title>High frequency of phylogenetically diverse reductive dehalogenase-homologous genes in deep subseafloor sedimentary metagenomes.</title>
        <authorList>
            <person name="Kawai M."/>
            <person name="Futagami T."/>
            <person name="Toyoda A."/>
            <person name="Takaki Y."/>
            <person name="Nishi S."/>
            <person name="Hori S."/>
            <person name="Arai W."/>
            <person name="Tsubouchi T."/>
            <person name="Morono Y."/>
            <person name="Uchiyama I."/>
            <person name="Ito T."/>
            <person name="Fujiyama A."/>
            <person name="Inagaki F."/>
            <person name="Takami H."/>
        </authorList>
    </citation>
    <scope>NUCLEOTIDE SEQUENCE</scope>
    <source>
        <strain evidence="1">Expedition CK06-06</strain>
    </source>
</reference>
<sequence>MAEYKGVIVCGELINGKLPSITTELLGCGKGEFRP</sequence>
<accession>X1MHD5</accession>
<dbReference type="AlphaFoldDB" id="X1MHD5"/>
<organism evidence="1">
    <name type="scientific">marine sediment metagenome</name>
    <dbReference type="NCBI Taxonomy" id="412755"/>
    <lineage>
        <taxon>unclassified sequences</taxon>
        <taxon>metagenomes</taxon>
        <taxon>ecological metagenomes</taxon>
    </lineage>
</organism>
<gene>
    <name evidence="1" type="ORF">S06H3_25100</name>
</gene>
<feature type="non-terminal residue" evidence="1">
    <location>
        <position position="35"/>
    </location>
</feature>